<dbReference type="Pfam" id="PF00196">
    <property type="entry name" value="GerE"/>
    <property type="match status" value="1"/>
</dbReference>
<dbReference type="InterPro" id="IPR041664">
    <property type="entry name" value="AAA_16"/>
</dbReference>
<dbReference type="CDD" id="cd06170">
    <property type="entry name" value="LuxR_C_like"/>
    <property type="match status" value="1"/>
</dbReference>
<dbReference type="PRINTS" id="PR00038">
    <property type="entry name" value="HTHLUXR"/>
</dbReference>
<dbReference type="PROSITE" id="PS00622">
    <property type="entry name" value="HTH_LUXR_1"/>
    <property type="match status" value="1"/>
</dbReference>
<dbReference type="Proteomes" id="UP000766570">
    <property type="component" value="Unassembled WGS sequence"/>
</dbReference>
<evidence type="ECO:0000259" key="3">
    <source>
        <dbReference type="PROSITE" id="PS50043"/>
    </source>
</evidence>
<dbReference type="Gene3D" id="1.10.10.10">
    <property type="entry name" value="Winged helix-like DNA-binding domain superfamily/Winged helix DNA-binding domain"/>
    <property type="match status" value="1"/>
</dbReference>
<reference evidence="4 5" key="1">
    <citation type="submission" date="2021-03" db="EMBL/GenBank/DDBJ databases">
        <title>Sequencing the genomes of 1000 actinobacteria strains.</title>
        <authorList>
            <person name="Klenk H.-P."/>
        </authorList>
    </citation>
    <scope>NUCLEOTIDE SEQUENCE [LARGE SCALE GENOMIC DNA]</scope>
    <source>
        <strain evidence="4 5">DSM 15454</strain>
    </source>
</reference>
<proteinExistence type="predicted"/>
<dbReference type="Pfam" id="PF13191">
    <property type="entry name" value="AAA_16"/>
    <property type="match status" value="1"/>
</dbReference>
<dbReference type="SMART" id="SM00421">
    <property type="entry name" value="HTH_LUXR"/>
    <property type="match status" value="1"/>
</dbReference>
<keyword evidence="1" id="KW-0547">Nucleotide-binding</keyword>
<dbReference type="EMBL" id="JAGIOE010000001">
    <property type="protein sequence ID" value="MBP2375770.1"/>
    <property type="molecule type" value="Genomic_DNA"/>
</dbReference>
<protein>
    <submittedName>
        <fullName evidence="4">DNA-binding CsgD family transcriptional regulator/tetratricopeptide (TPR) repeat protein</fullName>
    </submittedName>
</protein>
<keyword evidence="2" id="KW-0067">ATP-binding</keyword>
<dbReference type="PANTHER" id="PTHR16305">
    <property type="entry name" value="TESTICULAR SOLUBLE ADENYLYL CYCLASE"/>
    <property type="match status" value="1"/>
</dbReference>
<keyword evidence="4" id="KW-0238">DNA-binding</keyword>
<evidence type="ECO:0000256" key="2">
    <source>
        <dbReference type="ARBA" id="ARBA00022840"/>
    </source>
</evidence>
<dbReference type="GO" id="GO:0003677">
    <property type="term" value="F:DNA binding"/>
    <property type="evidence" value="ECO:0007669"/>
    <property type="project" value="UniProtKB-KW"/>
</dbReference>
<keyword evidence="5" id="KW-1185">Reference proteome</keyword>
<feature type="domain" description="HTH luxR-type" evidence="3">
    <location>
        <begin position="902"/>
        <end position="967"/>
    </location>
</feature>
<gene>
    <name evidence="4" type="ORF">JOF46_003682</name>
</gene>
<name>A0ABS4WHT3_9MICC</name>
<dbReference type="RefSeq" id="WP_209909879.1">
    <property type="nucleotide sequence ID" value="NZ_BAAAMI010000016.1"/>
</dbReference>
<dbReference type="InterPro" id="IPR036388">
    <property type="entry name" value="WH-like_DNA-bd_sf"/>
</dbReference>
<organism evidence="4 5">
    <name type="scientific">Paeniglutamicibacter psychrophenolicus</name>
    <dbReference type="NCBI Taxonomy" id="257454"/>
    <lineage>
        <taxon>Bacteria</taxon>
        <taxon>Bacillati</taxon>
        <taxon>Actinomycetota</taxon>
        <taxon>Actinomycetes</taxon>
        <taxon>Micrococcales</taxon>
        <taxon>Micrococcaceae</taxon>
        <taxon>Paeniglutamicibacter</taxon>
    </lineage>
</organism>
<evidence type="ECO:0000313" key="5">
    <source>
        <dbReference type="Proteomes" id="UP000766570"/>
    </source>
</evidence>
<dbReference type="SUPFAM" id="SSF52540">
    <property type="entry name" value="P-loop containing nucleoside triphosphate hydrolases"/>
    <property type="match status" value="1"/>
</dbReference>
<dbReference type="Gene3D" id="3.40.50.300">
    <property type="entry name" value="P-loop containing nucleotide triphosphate hydrolases"/>
    <property type="match status" value="1"/>
</dbReference>
<dbReference type="SUPFAM" id="SSF46894">
    <property type="entry name" value="C-terminal effector domain of the bipartite response regulators"/>
    <property type="match status" value="1"/>
</dbReference>
<dbReference type="PANTHER" id="PTHR16305:SF28">
    <property type="entry name" value="GUANYLATE CYCLASE DOMAIN-CONTAINING PROTEIN"/>
    <property type="match status" value="1"/>
</dbReference>
<comment type="caution">
    <text evidence="4">The sequence shown here is derived from an EMBL/GenBank/DDBJ whole genome shotgun (WGS) entry which is preliminary data.</text>
</comment>
<dbReference type="PROSITE" id="PS50043">
    <property type="entry name" value="HTH_LUXR_2"/>
    <property type="match status" value="1"/>
</dbReference>
<dbReference type="InterPro" id="IPR016032">
    <property type="entry name" value="Sig_transdc_resp-reg_C-effctor"/>
</dbReference>
<evidence type="ECO:0000256" key="1">
    <source>
        <dbReference type="ARBA" id="ARBA00022741"/>
    </source>
</evidence>
<evidence type="ECO:0000313" key="4">
    <source>
        <dbReference type="EMBL" id="MBP2375770.1"/>
    </source>
</evidence>
<sequence length="977" mass="105146">MALELGVMGPELMGRATELDDIGASLEAAISGAACTLVVSGDPGVGKTALVQHACAAVSSEMWILAGAALPLASMTVPFLPLRSALRRGPVLEGIPNPGLGPGGWAANDVIVAIDDWLTELCLVRPVVLVVDDLQWADQGTLDALMYLIAGPADRRLAILATQRSGELGELHPLQRWLADIRRMPRISWVALEPLDRTSTGAQIAQAMGSAPHQSLVQEVFSRTAGNAYLNRLMVSGLRPETRHLPQTLPEDLKSAVLRSWRGMSDGARQLTQLMAVGGRPIRAQDLAGLSQQAGTRHDAAAILRETTEAGITECWPNGTHWWFHHPMISEVLEQGMESGQRRDWHALFAAYGARLLAQGTTPDFEFMASLAQHHYDAGNAGEAYRWTLRAAAAAGSAGGSNEILRLLHRALALHGQLPQVDESREELLHRLRTAAEAAGAMEDELDALEALLAGLDPAQRPLEVAELLVRRTLLRFSSGLEFFSVDALLQAVRLAEASPESWQYAYALAELAHVGLWKDDPDAHRTAATALEVARKAGNPRALSYALTANSMAALFGERPDEARLLAAQGAAAAVRARDFWALLHATMWQANATEAWSSQAFADLMRSGRQQLSMLGAPHVYLSKMAADEASSYLSIGRWRECGQALRVALGTDPGPLGDVAARLTAARLAALQGSQDEARAHLARAEELFAHKSGYNNLDFDAVRAEVFLAEGDPAAAYLAAMAGAGKEGQPPTMCEWLVPLAARALADMVQGARDEGADTADMLASIDELVARFPSVLRESGNDTPFYSAQVEAFELLYRAETGRARSDAENAAQWIAAADACQSGSLRWEEAYCCWRAVQALLLHGHSGHGQAASFLRRGLILANELHARPLQDSLLEIAARARIATYQPSIGQASGGSIELPGLTVREREILGYVVAGRTYGEIARSLVISEKTVSSHISNMLRKTGTANRLDLSRLATRHGPEHFSPDGRR</sequence>
<accession>A0ABS4WHT3</accession>
<dbReference type="InterPro" id="IPR000792">
    <property type="entry name" value="Tscrpt_reg_LuxR_C"/>
</dbReference>
<dbReference type="InterPro" id="IPR027417">
    <property type="entry name" value="P-loop_NTPase"/>
</dbReference>